<dbReference type="Proteomes" id="UP001526426">
    <property type="component" value="Unassembled WGS sequence"/>
</dbReference>
<evidence type="ECO:0000256" key="2">
    <source>
        <dbReference type="ARBA" id="ARBA00004401"/>
    </source>
</evidence>
<dbReference type="PROSITE" id="PS00760">
    <property type="entry name" value="SPASE_I_2"/>
    <property type="match status" value="1"/>
</dbReference>
<keyword evidence="11" id="KW-1185">Reference proteome</keyword>
<dbReference type="InterPro" id="IPR019758">
    <property type="entry name" value="Pept_S26A_signal_pept_1_CS"/>
</dbReference>
<reference evidence="10 11" key="1">
    <citation type="submission" date="2021-08" db="EMBL/GenBank/DDBJ databases">
        <title>Draft genome sequence of Spirulina subsalsa with high tolerance to salinity and hype-accumulation of phycocyanin.</title>
        <authorList>
            <person name="Pei H."/>
            <person name="Jiang L."/>
        </authorList>
    </citation>
    <scope>NUCLEOTIDE SEQUENCE [LARGE SCALE GENOMIC DNA]</scope>
    <source>
        <strain evidence="10 11">FACHB-351</strain>
    </source>
</reference>
<gene>
    <name evidence="10" type="primary">lepB</name>
    <name evidence="10" type="ORF">K4A83_05265</name>
</gene>
<evidence type="ECO:0000256" key="8">
    <source>
        <dbReference type="RuleBase" id="RU362042"/>
    </source>
</evidence>
<dbReference type="PROSITE" id="PS00761">
    <property type="entry name" value="SPASE_I_3"/>
    <property type="match status" value="1"/>
</dbReference>
<comment type="caution">
    <text evidence="10">The sequence shown here is derived from an EMBL/GenBank/DDBJ whole genome shotgun (WGS) entry which is preliminary data.</text>
</comment>
<dbReference type="PANTHER" id="PTHR43390">
    <property type="entry name" value="SIGNAL PEPTIDASE I"/>
    <property type="match status" value="1"/>
</dbReference>
<evidence type="ECO:0000313" key="11">
    <source>
        <dbReference type="Proteomes" id="UP001526426"/>
    </source>
</evidence>
<dbReference type="GO" id="GO:0009003">
    <property type="term" value="F:signal peptidase activity"/>
    <property type="evidence" value="ECO:0007669"/>
    <property type="project" value="UniProtKB-EC"/>
</dbReference>
<evidence type="ECO:0000256" key="7">
    <source>
        <dbReference type="RuleBase" id="RU003993"/>
    </source>
</evidence>
<keyword evidence="7" id="KW-1133">Transmembrane helix</keyword>
<name>A0ABT3L2F9_9CYAN</name>
<dbReference type="PROSITE" id="PS00501">
    <property type="entry name" value="SPASE_I_1"/>
    <property type="match status" value="1"/>
</dbReference>
<organism evidence="10 11">
    <name type="scientific">Spirulina subsalsa FACHB-351</name>
    <dbReference type="NCBI Taxonomy" id="234711"/>
    <lineage>
        <taxon>Bacteria</taxon>
        <taxon>Bacillati</taxon>
        <taxon>Cyanobacteriota</taxon>
        <taxon>Cyanophyceae</taxon>
        <taxon>Spirulinales</taxon>
        <taxon>Spirulinaceae</taxon>
        <taxon>Spirulina</taxon>
    </lineage>
</organism>
<keyword evidence="7" id="KW-0812">Transmembrane</keyword>
<evidence type="ECO:0000256" key="3">
    <source>
        <dbReference type="ARBA" id="ARBA00009370"/>
    </source>
</evidence>
<protein>
    <recommendedName>
        <fullName evidence="4 7">Signal peptidase I</fullName>
        <ecNumber evidence="4 7">3.4.21.89</ecNumber>
    </recommendedName>
</protein>
<dbReference type="Gene3D" id="2.10.109.10">
    <property type="entry name" value="Umud Fragment, subunit A"/>
    <property type="match status" value="1"/>
</dbReference>
<evidence type="ECO:0000313" key="10">
    <source>
        <dbReference type="EMBL" id="MCW6035681.1"/>
    </source>
</evidence>
<proteinExistence type="inferred from homology"/>
<keyword evidence="7" id="KW-0472">Membrane</keyword>
<comment type="subcellular location">
    <subcellularLocation>
        <location evidence="2">Cell membrane</location>
        <topology evidence="2">Single-pass type II membrane protein</topology>
    </subcellularLocation>
    <subcellularLocation>
        <location evidence="8">Membrane</location>
        <topology evidence="8">Single-pass type II membrane protein</topology>
    </subcellularLocation>
</comment>
<sequence>MTEDGRTETGYSAEWYSIQCGASFMTSQDKDLSAQASETAQSGAETPQNWRRWVWENVQVVAIALVLVLIIRTYIAEPRFIPSDSMLPTLETGDRVVVEKVSYRFHPPQPGDIIVFSPPPQLQAQGYQADQAFIKRVIGIPGQEIEIHDNRVYVNHIPLTEPYIAAPPQYQLPPFQVPAHALFVMGDNRNNSNDSHIWGFLPQNQVIGRAIFRFWPFPRVGGI</sequence>
<evidence type="ECO:0000256" key="4">
    <source>
        <dbReference type="ARBA" id="ARBA00013208"/>
    </source>
</evidence>
<comment type="similarity">
    <text evidence="3 8">Belongs to the peptidase S26 family.</text>
</comment>
<dbReference type="InterPro" id="IPR036286">
    <property type="entry name" value="LexA/Signal_pep-like_sf"/>
</dbReference>
<keyword evidence="6 7" id="KW-0378">Hydrolase</keyword>
<dbReference type="InterPro" id="IPR000223">
    <property type="entry name" value="Pept_S26A_signal_pept_1"/>
</dbReference>
<evidence type="ECO:0000256" key="1">
    <source>
        <dbReference type="ARBA" id="ARBA00000677"/>
    </source>
</evidence>
<dbReference type="EC" id="3.4.21.89" evidence="4 7"/>
<dbReference type="EMBL" id="JAIHOM010000018">
    <property type="protein sequence ID" value="MCW6035681.1"/>
    <property type="molecule type" value="Genomic_DNA"/>
</dbReference>
<dbReference type="InterPro" id="IPR019757">
    <property type="entry name" value="Pept_S26A_signal_pept_1_Lys-AS"/>
</dbReference>
<feature type="transmembrane region" description="Helical" evidence="7">
    <location>
        <begin position="58"/>
        <end position="75"/>
    </location>
</feature>
<dbReference type="InterPro" id="IPR019756">
    <property type="entry name" value="Pept_S26A_signal_pept_1_Ser-AS"/>
</dbReference>
<feature type="domain" description="Peptidase S26" evidence="9">
    <location>
        <begin position="55"/>
        <end position="215"/>
    </location>
</feature>
<dbReference type="NCBIfam" id="TIGR02227">
    <property type="entry name" value="sigpep_I_bact"/>
    <property type="match status" value="1"/>
</dbReference>
<dbReference type="InterPro" id="IPR019533">
    <property type="entry name" value="Peptidase_S26"/>
</dbReference>
<dbReference type="Pfam" id="PF10502">
    <property type="entry name" value="Peptidase_S26"/>
    <property type="match status" value="1"/>
</dbReference>
<evidence type="ECO:0000259" key="9">
    <source>
        <dbReference type="Pfam" id="PF10502"/>
    </source>
</evidence>
<accession>A0ABT3L2F9</accession>
<dbReference type="PRINTS" id="PR00727">
    <property type="entry name" value="LEADERPTASE"/>
</dbReference>
<dbReference type="CDD" id="cd06530">
    <property type="entry name" value="S26_SPase_I"/>
    <property type="match status" value="1"/>
</dbReference>
<evidence type="ECO:0000256" key="5">
    <source>
        <dbReference type="ARBA" id="ARBA00022670"/>
    </source>
</evidence>
<evidence type="ECO:0000256" key="6">
    <source>
        <dbReference type="ARBA" id="ARBA00022801"/>
    </source>
</evidence>
<dbReference type="PANTHER" id="PTHR43390:SF1">
    <property type="entry name" value="CHLOROPLAST PROCESSING PEPTIDASE"/>
    <property type="match status" value="1"/>
</dbReference>
<dbReference type="SUPFAM" id="SSF51306">
    <property type="entry name" value="LexA/Signal peptidase"/>
    <property type="match status" value="1"/>
</dbReference>
<keyword evidence="5 7" id="KW-0645">Protease</keyword>
<comment type="catalytic activity">
    <reaction evidence="1 7">
        <text>Cleavage of hydrophobic, N-terminal signal or leader sequences from secreted and periplasmic proteins.</text>
        <dbReference type="EC" id="3.4.21.89"/>
    </reaction>
</comment>